<proteinExistence type="inferred from homology"/>
<keyword evidence="6 8" id="KW-1133">Transmembrane helix</keyword>
<dbReference type="Proteomes" id="UP000823613">
    <property type="component" value="Unassembled WGS sequence"/>
</dbReference>
<accession>A0A9D9DHS8</accession>
<evidence type="ECO:0000313" key="9">
    <source>
        <dbReference type="EMBL" id="MBO8427152.1"/>
    </source>
</evidence>
<feature type="transmembrane region" description="Helical" evidence="8">
    <location>
        <begin position="7"/>
        <end position="29"/>
    </location>
</feature>
<feature type="transmembrane region" description="Helical" evidence="8">
    <location>
        <begin position="160"/>
        <end position="177"/>
    </location>
</feature>
<gene>
    <name evidence="9" type="ORF">IAC58_01160</name>
</gene>
<evidence type="ECO:0000256" key="6">
    <source>
        <dbReference type="ARBA" id="ARBA00022989"/>
    </source>
</evidence>
<sequence length="239" mass="27853">MKRLLKIFNLYELIFITISLLLLIGLGIYNLIFNFSVLNIFELISVILGLLAATLNGKRKKYAFFFYSVYVTIYGIISFISKQYGEGVLNIAINLPMYLYTIYNYYIKDKRSDKNIESSQKDFKINKINKYMIIGTILFIPIITGLYGFILSLLKSNYPYLNALATSLALVSVFLATKGILEQWYFWIFYSIILIVIWVLNYINSGSSGLLYIALNIIYVIVNTYFLIKWYIIYKKQNI</sequence>
<feature type="transmembrane region" description="Helical" evidence="8">
    <location>
        <begin position="35"/>
        <end position="55"/>
    </location>
</feature>
<evidence type="ECO:0000256" key="7">
    <source>
        <dbReference type="ARBA" id="ARBA00023136"/>
    </source>
</evidence>
<protein>
    <submittedName>
        <fullName evidence="9">Nicotinamide mononucleotide transporter</fullName>
    </submittedName>
</protein>
<organism evidence="9 10">
    <name type="scientific">Candidatus Onthovivens merdipullorum</name>
    <dbReference type="NCBI Taxonomy" id="2840889"/>
    <lineage>
        <taxon>Bacteria</taxon>
        <taxon>Bacillati</taxon>
        <taxon>Bacillota</taxon>
        <taxon>Bacilli</taxon>
        <taxon>Bacillales</taxon>
        <taxon>Candidatus Onthovivens</taxon>
    </lineage>
</organism>
<evidence type="ECO:0000313" key="10">
    <source>
        <dbReference type="Proteomes" id="UP000823613"/>
    </source>
</evidence>
<feature type="transmembrane region" description="Helical" evidence="8">
    <location>
        <begin position="184"/>
        <end position="203"/>
    </location>
</feature>
<dbReference type="GO" id="GO:0005886">
    <property type="term" value="C:plasma membrane"/>
    <property type="evidence" value="ECO:0007669"/>
    <property type="project" value="UniProtKB-SubCell"/>
</dbReference>
<comment type="similarity">
    <text evidence="2">Belongs to the nicotinamide ribonucleoside (NR) uptake permease (TC 4.B.1) family.</text>
</comment>
<dbReference type="GO" id="GO:0034257">
    <property type="term" value="F:nicotinamide riboside transmembrane transporter activity"/>
    <property type="evidence" value="ECO:0007669"/>
    <property type="project" value="InterPro"/>
</dbReference>
<comment type="subcellular location">
    <subcellularLocation>
        <location evidence="1">Cell membrane</location>
        <topology evidence="1">Multi-pass membrane protein</topology>
    </subcellularLocation>
</comment>
<feature type="transmembrane region" description="Helical" evidence="8">
    <location>
        <begin position="87"/>
        <end position="107"/>
    </location>
</feature>
<dbReference type="Pfam" id="PF04973">
    <property type="entry name" value="NMN_transporter"/>
    <property type="match status" value="1"/>
</dbReference>
<evidence type="ECO:0000256" key="3">
    <source>
        <dbReference type="ARBA" id="ARBA00022448"/>
    </source>
</evidence>
<dbReference type="InterPro" id="IPR006419">
    <property type="entry name" value="NMN_transpt_PnuC"/>
</dbReference>
<keyword evidence="4" id="KW-1003">Cell membrane</keyword>
<feature type="transmembrane region" description="Helical" evidence="8">
    <location>
        <begin position="62"/>
        <end position="81"/>
    </location>
</feature>
<dbReference type="PANTHER" id="PTHR36122">
    <property type="entry name" value="NICOTINAMIDE RIBOSIDE TRANSPORTER PNUC"/>
    <property type="match status" value="1"/>
</dbReference>
<keyword evidence="7 8" id="KW-0472">Membrane</keyword>
<keyword evidence="5 8" id="KW-0812">Transmembrane</keyword>
<reference evidence="9" key="2">
    <citation type="journal article" date="2021" name="PeerJ">
        <title>Extensive microbial diversity within the chicken gut microbiome revealed by metagenomics and culture.</title>
        <authorList>
            <person name="Gilroy R."/>
            <person name="Ravi A."/>
            <person name="Getino M."/>
            <person name="Pursley I."/>
            <person name="Horton D.L."/>
            <person name="Alikhan N.F."/>
            <person name="Baker D."/>
            <person name="Gharbi K."/>
            <person name="Hall N."/>
            <person name="Watson M."/>
            <person name="Adriaenssens E.M."/>
            <person name="Foster-Nyarko E."/>
            <person name="Jarju S."/>
            <person name="Secka A."/>
            <person name="Antonio M."/>
            <person name="Oren A."/>
            <person name="Chaudhuri R.R."/>
            <person name="La Ragione R."/>
            <person name="Hildebrand F."/>
            <person name="Pallen M.J."/>
        </authorList>
    </citation>
    <scope>NUCLEOTIDE SEQUENCE</scope>
    <source>
        <strain evidence="9">11159</strain>
    </source>
</reference>
<comment type="caution">
    <text evidence="9">The sequence shown here is derived from an EMBL/GenBank/DDBJ whole genome shotgun (WGS) entry which is preliminary data.</text>
</comment>
<feature type="transmembrane region" description="Helical" evidence="8">
    <location>
        <begin position="128"/>
        <end position="154"/>
    </location>
</feature>
<evidence type="ECO:0000256" key="4">
    <source>
        <dbReference type="ARBA" id="ARBA00022475"/>
    </source>
</evidence>
<feature type="transmembrane region" description="Helical" evidence="8">
    <location>
        <begin position="209"/>
        <end position="228"/>
    </location>
</feature>
<dbReference type="PANTHER" id="PTHR36122:SF2">
    <property type="entry name" value="NICOTINAMIDE RIBOSIDE TRANSPORTER PNUC"/>
    <property type="match status" value="1"/>
</dbReference>
<dbReference type="AlphaFoldDB" id="A0A9D9DHS8"/>
<evidence type="ECO:0000256" key="5">
    <source>
        <dbReference type="ARBA" id="ARBA00022692"/>
    </source>
</evidence>
<evidence type="ECO:0000256" key="8">
    <source>
        <dbReference type="SAM" id="Phobius"/>
    </source>
</evidence>
<evidence type="ECO:0000256" key="2">
    <source>
        <dbReference type="ARBA" id="ARBA00006669"/>
    </source>
</evidence>
<dbReference type="EMBL" id="JADIMY010000021">
    <property type="protein sequence ID" value="MBO8427152.1"/>
    <property type="molecule type" value="Genomic_DNA"/>
</dbReference>
<name>A0A9D9DHS8_9BACL</name>
<keyword evidence="3" id="KW-0813">Transport</keyword>
<dbReference type="NCBIfam" id="TIGR01528">
    <property type="entry name" value="NMN_trans_PnuC"/>
    <property type="match status" value="1"/>
</dbReference>
<reference evidence="9" key="1">
    <citation type="submission" date="2020-10" db="EMBL/GenBank/DDBJ databases">
        <authorList>
            <person name="Gilroy R."/>
        </authorList>
    </citation>
    <scope>NUCLEOTIDE SEQUENCE</scope>
    <source>
        <strain evidence="9">11159</strain>
    </source>
</reference>
<evidence type="ECO:0000256" key="1">
    <source>
        <dbReference type="ARBA" id="ARBA00004651"/>
    </source>
</evidence>